<name>Q08IS1_HYDTE</name>
<dbReference type="InterPro" id="IPR030995">
    <property type="entry name" value="SoxZ"/>
</dbReference>
<dbReference type="KEGG" id="htl:HPTL_0812"/>
<reference evidence="2" key="1">
    <citation type="journal article" date="2007" name="Arch. Microbiol.">
        <title>Thiosulfate oxidation by a moderately thermophilic hydrogen-oxidizing bacterium, Hydrogenophilus thermoluteolus.</title>
        <authorList>
            <person name="Miyake D."/>
            <person name="Ichiki S."/>
            <person name="Tanabe M."/>
            <person name="Oda T."/>
            <person name="Kuroda H."/>
            <person name="Nishihara H."/>
            <person name="Sambongi Y."/>
        </authorList>
    </citation>
    <scope>NUCLEOTIDE SEQUENCE</scope>
    <source>
        <strain evidence="2">TH-1</strain>
    </source>
</reference>
<dbReference type="RefSeq" id="WP_119334857.1">
    <property type="nucleotide sequence ID" value="NZ_AP018558.1"/>
</dbReference>
<protein>
    <submittedName>
        <fullName evidence="2 3">SoxZ</fullName>
    </submittedName>
</protein>
<feature type="domain" description="Sulphur oxidation protein SoxZ" evidence="1">
    <location>
        <begin position="7"/>
        <end position="99"/>
    </location>
</feature>
<dbReference type="EMBL" id="AB268546">
    <property type="protein sequence ID" value="BAF34122.1"/>
    <property type="molecule type" value="Genomic_DNA"/>
</dbReference>
<dbReference type="InterPro" id="IPR014756">
    <property type="entry name" value="Ig_E-set"/>
</dbReference>
<dbReference type="Pfam" id="PF08770">
    <property type="entry name" value="SoxZ"/>
    <property type="match status" value="1"/>
</dbReference>
<dbReference type="InterPro" id="IPR013783">
    <property type="entry name" value="Ig-like_fold"/>
</dbReference>
<evidence type="ECO:0000313" key="3">
    <source>
        <dbReference type="EMBL" id="BBD77080.1"/>
    </source>
</evidence>
<gene>
    <name evidence="2" type="primary">soxZ</name>
    <name evidence="3" type="ORF">HPTL_0812</name>
</gene>
<evidence type="ECO:0000313" key="2">
    <source>
        <dbReference type="EMBL" id="BAF34122.1"/>
    </source>
</evidence>
<evidence type="ECO:0000259" key="1">
    <source>
        <dbReference type="Pfam" id="PF08770"/>
    </source>
</evidence>
<keyword evidence="4" id="KW-1185">Reference proteome</keyword>
<dbReference type="InterPro" id="IPR014880">
    <property type="entry name" value="SoxZ_dom"/>
</dbReference>
<dbReference type="NCBIfam" id="TIGR04490">
    <property type="entry name" value="SoxZ_true"/>
    <property type="match status" value="1"/>
</dbReference>
<dbReference type="SUPFAM" id="SSF81296">
    <property type="entry name" value="E set domains"/>
    <property type="match status" value="1"/>
</dbReference>
<evidence type="ECO:0000313" key="4">
    <source>
        <dbReference type="Proteomes" id="UP000262004"/>
    </source>
</evidence>
<dbReference type="EMBL" id="AP018558">
    <property type="protein sequence ID" value="BBD77080.1"/>
    <property type="molecule type" value="Genomic_DNA"/>
</dbReference>
<organism evidence="2">
    <name type="scientific">Hydrogenophilus thermoluteolus</name>
    <name type="common">Pseudomonas hydrogenothermophila</name>
    <dbReference type="NCBI Taxonomy" id="297"/>
    <lineage>
        <taxon>Bacteria</taxon>
        <taxon>Pseudomonadati</taxon>
        <taxon>Pseudomonadota</taxon>
        <taxon>Hydrogenophilia</taxon>
        <taxon>Hydrogenophilales</taxon>
        <taxon>Hydrogenophilaceae</taxon>
        <taxon>Hydrogenophilus</taxon>
    </lineage>
</organism>
<accession>Q08IS1</accession>
<dbReference type="AlphaFoldDB" id="Q08IS1"/>
<dbReference type="SMR" id="Q08IS1"/>
<sequence>MAGPMRIRAQVNGDEVNVRALMAHPMETGFRKDSSGNPIPAHYITEVIASVNGKTVLTAEWSGAISTNPYFEFDVKAKKGDKITLKWIDNKGESKEETVEVK</sequence>
<reference evidence="3 4" key="2">
    <citation type="submission" date="2018-04" db="EMBL/GenBank/DDBJ databases">
        <title>Complete genome sequence of Hydrogenophilus thermoluteolus TH-1.</title>
        <authorList>
            <person name="Arai H."/>
        </authorList>
    </citation>
    <scope>NUCLEOTIDE SEQUENCE [LARGE SCALE GENOMIC DNA]</scope>
    <source>
        <strain evidence="3 4">TH-1</strain>
    </source>
</reference>
<dbReference type="Gene3D" id="2.60.40.10">
    <property type="entry name" value="Immunoglobulins"/>
    <property type="match status" value="1"/>
</dbReference>
<dbReference type="OrthoDB" id="9795530at2"/>
<proteinExistence type="predicted"/>
<dbReference type="Proteomes" id="UP000262004">
    <property type="component" value="Chromosome"/>
</dbReference>